<protein>
    <submittedName>
        <fullName evidence="1">Tail protein</fullName>
    </submittedName>
</protein>
<accession>A0A8S5LX97</accession>
<organism evidence="1">
    <name type="scientific">Myoviridae sp. ctZgq1</name>
    <dbReference type="NCBI Taxonomy" id="2826666"/>
    <lineage>
        <taxon>Viruses</taxon>
        <taxon>Duplodnaviria</taxon>
        <taxon>Heunggongvirae</taxon>
        <taxon>Uroviricota</taxon>
        <taxon>Caudoviricetes</taxon>
    </lineage>
</organism>
<sequence length="215" mass="25352">MPKIIDGKDIVDFIYYRHLPKVYSEYDIKYTKHQDLYKYLQASLFTGSDYLLEKARGIKELVDPLRCPEEILPLLYKCWGLEYFQDIDVYYNRVFLANIGEFVKRRGTIGGIQFIIRALTGMESEITYQRKTKAVDGKDGRYLYIKMLAKNVDQANSVTTNVYVVTRFIKKHIPFYFDDVEPTVDIEFVEIKNFAQQLQFVLTESYTYDLTRSSN</sequence>
<dbReference type="EMBL" id="BK014762">
    <property type="protein sequence ID" value="DAD74588.1"/>
    <property type="molecule type" value="Genomic_DNA"/>
</dbReference>
<name>A0A8S5LX97_9CAUD</name>
<dbReference type="InterPro" id="IPR006521">
    <property type="entry name" value="Tail_protein_I"/>
</dbReference>
<evidence type="ECO:0000313" key="1">
    <source>
        <dbReference type="EMBL" id="DAD74588.1"/>
    </source>
</evidence>
<proteinExistence type="predicted"/>
<reference evidence="1" key="1">
    <citation type="journal article" date="2021" name="Proc. Natl. Acad. Sci. U.S.A.">
        <title>A Catalog of Tens of Thousands of Viruses from Human Metagenomes Reveals Hidden Associations with Chronic Diseases.</title>
        <authorList>
            <person name="Tisza M.J."/>
            <person name="Buck C.B."/>
        </authorList>
    </citation>
    <scope>NUCLEOTIDE SEQUENCE</scope>
    <source>
        <strain evidence="1">CtZgq1</strain>
    </source>
</reference>
<dbReference type="Pfam" id="PF09684">
    <property type="entry name" value="Tail_P2_I"/>
    <property type="match status" value="1"/>
</dbReference>